<dbReference type="Pfam" id="PF18941">
    <property type="entry name" value="DUF5688"/>
    <property type="match status" value="2"/>
</dbReference>
<reference evidence="2" key="2">
    <citation type="journal article" date="2020" name="Cell Host Microbe">
        <title>Functional and Genomic Variation between Human-Derived Isolates of Lachnospiraceae Reveals Inter- and Intra-Species Diversity.</title>
        <authorList>
            <person name="Sorbara M.T."/>
            <person name="Littmann E.R."/>
            <person name="Fontana E."/>
            <person name="Moody T.U."/>
            <person name="Kohout C.E."/>
            <person name="Gjonbalaj M."/>
            <person name="Eaton V."/>
            <person name="Seok R."/>
            <person name="Leiner I.M."/>
            <person name="Pamer E.G."/>
        </authorList>
    </citation>
    <scope>NUCLEOTIDE SEQUENCE</scope>
    <source>
        <strain evidence="2">MSK.22.53</strain>
    </source>
</reference>
<comment type="caution">
    <text evidence="3">The sequence shown here is derived from an EMBL/GenBank/DDBJ whole genome shotgun (WGS) entry which is preliminary data.</text>
</comment>
<evidence type="ECO:0000313" key="4">
    <source>
        <dbReference type="Proteomes" id="UP000283981"/>
    </source>
</evidence>
<accession>A0A3E4K2Q3</accession>
<proteinExistence type="predicted"/>
<organism evidence="3 4">
    <name type="scientific">Mediterraneibacter gnavus</name>
    <name type="common">Ruminococcus gnavus</name>
    <dbReference type="NCBI Taxonomy" id="33038"/>
    <lineage>
        <taxon>Bacteria</taxon>
        <taxon>Bacillati</taxon>
        <taxon>Bacillota</taxon>
        <taxon>Clostridia</taxon>
        <taxon>Lachnospirales</taxon>
        <taxon>Lachnospiraceae</taxon>
        <taxon>Mediterraneibacter</taxon>
    </lineage>
</organism>
<gene>
    <name evidence="3" type="ORF">DW243_03840</name>
    <name evidence="2" type="ORF">G4958_14920</name>
    <name evidence="1" type="ORF">O4N78_08655</name>
</gene>
<dbReference type="Proteomes" id="UP001296643">
    <property type="component" value="Unassembled WGS sequence"/>
</dbReference>
<dbReference type="EMBL" id="QRIS01000005">
    <property type="protein sequence ID" value="RHG87250.1"/>
    <property type="molecule type" value="Genomic_DNA"/>
</dbReference>
<reference evidence="1" key="4">
    <citation type="submission" date="2022-12" db="EMBL/GenBank/DDBJ databases">
        <title>Genome of R. gnavus strain RSHDN_120.</title>
        <authorList>
            <person name="Abdugheni R."/>
        </authorList>
    </citation>
    <scope>NUCLEOTIDE SEQUENCE</scope>
    <source>
        <strain evidence="1">RSHDN_120</strain>
    </source>
</reference>
<dbReference type="EMBL" id="JAPZEG010000009">
    <property type="protein sequence ID" value="MDE1203635.1"/>
    <property type="molecule type" value="Genomic_DNA"/>
</dbReference>
<dbReference type="RefSeq" id="WP_117636807.1">
    <property type="nucleotide sequence ID" value="NZ_BAABXJ010000001.1"/>
</dbReference>
<dbReference type="Proteomes" id="UP001149331">
    <property type="component" value="Unassembled WGS sequence"/>
</dbReference>
<evidence type="ECO:0000313" key="2">
    <source>
        <dbReference type="EMBL" id="NSI20602.1"/>
    </source>
</evidence>
<evidence type="ECO:0000313" key="3">
    <source>
        <dbReference type="EMBL" id="RHG87250.1"/>
    </source>
</evidence>
<protein>
    <submittedName>
        <fullName evidence="1">DUF5688 family protein</fullName>
    </submittedName>
</protein>
<reference evidence="2" key="3">
    <citation type="submission" date="2020-02" db="EMBL/GenBank/DDBJ databases">
        <authorList>
            <person name="Littmann E."/>
            <person name="Sorbara M."/>
        </authorList>
    </citation>
    <scope>NUCLEOTIDE SEQUENCE</scope>
    <source>
        <strain evidence="2">MSK.22.53</strain>
    </source>
</reference>
<dbReference type="InterPro" id="IPR043743">
    <property type="entry name" value="DUF5688"/>
</dbReference>
<name>A0A3E4K2Q3_MEDGN</name>
<evidence type="ECO:0000313" key="1">
    <source>
        <dbReference type="EMBL" id="MDE1203635.1"/>
    </source>
</evidence>
<dbReference type="EMBL" id="JAAIRM010000036">
    <property type="protein sequence ID" value="NSI20602.1"/>
    <property type="molecule type" value="Genomic_DNA"/>
</dbReference>
<reference evidence="3 4" key="1">
    <citation type="submission" date="2018-08" db="EMBL/GenBank/DDBJ databases">
        <title>A genome reference for cultivated species of the human gut microbiota.</title>
        <authorList>
            <person name="Zou Y."/>
            <person name="Xue W."/>
            <person name="Luo G."/>
        </authorList>
    </citation>
    <scope>NUCLEOTIDE SEQUENCE [LARGE SCALE GENOMIC DNA]</scope>
    <source>
        <strain evidence="3 4">AM21-18</strain>
    </source>
</reference>
<dbReference type="Proteomes" id="UP000283981">
    <property type="component" value="Unassembled WGS sequence"/>
</dbReference>
<dbReference type="AlphaFoldDB" id="A0A3E4K2Q3"/>
<sequence>MEYAVFKQQIMEQAKRILPQEEGYVITIVDQTEYGLGKMLIINKSDKEVVPGISMEEMYQDFSQNKKSIEEVIETIQDTVNTAFTMIPEIDGTHGIDFRDYDYIKDLLVVELERSEFNGEHLSHGIFEKQPIGALVLYLRLEQKNQLVMARLGRDVLEVCGVSQSTMMKQAMENTIKINPPVVMPVDTNDRFPYFILSNKDGRNGATAITYPGMLEQLRKMAGMDYYVIPANIHEVLIVGKTENAPIKYLREALKQRNREMGIQQMLSDHVYEYSGRDKKLKRCLDEKKKNRER</sequence>